<proteinExistence type="predicted"/>
<dbReference type="PATRIC" id="fig|1685127.3.peg.795"/>
<sequence>MGKSVTAAVIVAHPDDETIWAGGTVLMHSDWQWMIVSLCRGSDPDRAPKFIRAVRQLGGVGTIGDLDDGLEQLPLSEAEVQKMVLSLLPEKRFDLVLTHSPYGEYTRHRRHEETSKAVVGLWDKGLIRVSEIWMFAYEDAGVGGKEDLPQAINTAHLIVHLPEDIWRRKYRIITDIYSFSPRTYEADIVMREEAFWRFQSPAEFRKWLKTERSKP</sequence>
<reference evidence="1 2" key="1">
    <citation type="submission" date="2015-06" db="EMBL/GenBank/DDBJ databases">
        <title>New insights into the roles of widespread benthic archaea in carbon and nitrogen cycling.</title>
        <authorList>
            <person name="Lazar C.S."/>
            <person name="Baker B.J."/>
            <person name="Seitz K.W."/>
            <person name="Hyde A.S."/>
            <person name="Dick G.J."/>
            <person name="Hinrichs K.-U."/>
            <person name="Teske A.P."/>
        </authorList>
    </citation>
    <scope>NUCLEOTIDE SEQUENCE [LARGE SCALE GENOMIC DNA]</scope>
    <source>
        <strain evidence="1">DG-45</strain>
    </source>
</reference>
<evidence type="ECO:0000313" key="1">
    <source>
        <dbReference type="EMBL" id="KON31613.1"/>
    </source>
</evidence>
<evidence type="ECO:0008006" key="3">
    <source>
        <dbReference type="Google" id="ProtNLM"/>
    </source>
</evidence>
<protein>
    <recommendedName>
        <fullName evidence="3">GlcNAc-PI de-N-acetylase</fullName>
    </recommendedName>
</protein>
<dbReference type="AlphaFoldDB" id="A0A0M0BSN7"/>
<accession>A0A0M0BSN7</accession>
<dbReference type="Proteomes" id="UP000037210">
    <property type="component" value="Unassembled WGS sequence"/>
</dbReference>
<dbReference type="InterPro" id="IPR024078">
    <property type="entry name" value="LmbE-like_dom_sf"/>
</dbReference>
<comment type="caution">
    <text evidence="1">The sequence shown here is derived from an EMBL/GenBank/DDBJ whole genome shotgun (WGS) entry which is preliminary data.</text>
</comment>
<dbReference type="SUPFAM" id="SSF102588">
    <property type="entry name" value="LmbE-like"/>
    <property type="match status" value="1"/>
</dbReference>
<dbReference type="InterPro" id="IPR003737">
    <property type="entry name" value="GlcNAc_PI_deacetylase-related"/>
</dbReference>
<dbReference type="Gene3D" id="3.40.50.10320">
    <property type="entry name" value="LmbE-like"/>
    <property type="match status" value="1"/>
</dbReference>
<dbReference type="EMBL" id="LFWZ01000001">
    <property type="protein sequence ID" value="KON31613.1"/>
    <property type="molecule type" value="Genomic_DNA"/>
</dbReference>
<evidence type="ECO:0000313" key="2">
    <source>
        <dbReference type="Proteomes" id="UP000037210"/>
    </source>
</evidence>
<gene>
    <name evidence="1" type="ORF">AC482_00055</name>
</gene>
<name>A0A0M0BSN7_9ARCH</name>
<organism evidence="1 2">
    <name type="scientific">miscellaneous Crenarchaeota group-15 archaeon DG-45</name>
    <dbReference type="NCBI Taxonomy" id="1685127"/>
    <lineage>
        <taxon>Archaea</taxon>
        <taxon>Candidatus Bathyarchaeota</taxon>
        <taxon>MCG-15</taxon>
    </lineage>
</organism>
<dbReference type="Pfam" id="PF02585">
    <property type="entry name" value="PIG-L"/>
    <property type="match status" value="1"/>
</dbReference>